<feature type="domain" description="Terminase large subunit-like endonuclease" evidence="2">
    <location>
        <begin position="279"/>
        <end position="563"/>
    </location>
</feature>
<dbReference type="PANTHER" id="PTHR41287">
    <property type="match status" value="1"/>
</dbReference>
<dbReference type="STRING" id="1931241.BVH74_18205"/>
<evidence type="ECO:0000259" key="2">
    <source>
        <dbReference type="Pfam" id="PF20441"/>
    </source>
</evidence>
<dbReference type="EMBL" id="CP020100">
    <property type="protein sequence ID" value="AQZ96564.1"/>
    <property type="molecule type" value="Genomic_DNA"/>
</dbReference>
<dbReference type="InterPro" id="IPR027417">
    <property type="entry name" value="P-loop_NTPase"/>
</dbReference>
<gene>
    <name evidence="3" type="ORF">BVH74_18205</name>
</gene>
<name>A0A1V0B9U9_9GAMM</name>
<dbReference type="Pfam" id="PF20441">
    <property type="entry name" value="TerL_nuclease"/>
    <property type="match status" value="1"/>
</dbReference>
<dbReference type="Pfam" id="PF03354">
    <property type="entry name" value="TerL_ATPase"/>
    <property type="match status" value="1"/>
</dbReference>
<dbReference type="Proteomes" id="UP000243488">
    <property type="component" value="Chromosome"/>
</dbReference>
<reference evidence="3 4" key="1">
    <citation type="submission" date="2017-03" db="EMBL/GenBank/DDBJ databases">
        <title>Complete genome sequence of the novel DNRA strain Pseudomonas sp. S-6-2 isolated from Chinese polluted river sediment. Journal of Biotechnology.</title>
        <authorList>
            <person name="Li J."/>
            <person name="Xiang F."/>
            <person name="Wang L."/>
            <person name="Xi L."/>
            <person name="Liu J."/>
        </authorList>
    </citation>
    <scope>NUCLEOTIDE SEQUENCE [LARGE SCALE GENOMIC DNA]</scope>
    <source>
        <strain evidence="3 4">S-6-2</strain>
    </source>
</reference>
<keyword evidence="4" id="KW-1185">Reference proteome</keyword>
<dbReference type="PANTHER" id="PTHR41287:SF1">
    <property type="entry name" value="PROTEIN YMFN"/>
    <property type="match status" value="1"/>
</dbReference>
<proteinExistence type="predicted"/>
<protein>
    <submittedName>
        <fullName evidence="3">Terminase</fullName>
    </submittedName>
</protein>
<evidence type="ECO:0000313" key="3">
    <source>
        <dbReference type="EMBL" id="AQZ96564.1"/>
    </source>
</evidence>
<dbReference type="RefSeq" id="WP_080051472.1">
    <property type="nucleotide sequence ID" value="NZ_CP020100.1"/>
</dbReference>
<dbReference type="InterPro" id="IPR046461">
    <property type="entry name" value="TerL_ATPase"/>
</dbReference>
<dbReference type="GO" id="GO:0004519">
    <property type="term" value="F:endonuclease activity"/>
    <property type="evidence" value="ECO:0007669"/>
    <property type="project" value="InterPro"/>
</dbReference>
<accession>A0A1V0B9U9</accession>
<dbReference type="Gene3D" id="3.40.50.300">
    <property type="entry name" value="P-loop containing nucleotide triphosphate hydrolases"/>
    <property type="match status" value="1"/>
</dbReference>
<dbReference type="KEGG" id="ppha:BVH74_18205"/>
<evidence type="ECO:0000259" key="1">
    <source>
        <dbReference type="Pfam" id="PF03354"/>
    </source>
</evidence>
<feature type="domain" description="Terminase large subunit-like ATPase" evidence="1">
    <location>
        <begin position="85"/>
        <end position="259"/>
    </location>
</feature>
<sequence length="579" mass="63932">MSKKRSRRSTSDRVTQFAKQVVAGEIIAGPHVRDACKRHLHDLATANERGLRWDLSLAQRAIGYFEDVLRLNGGQFEGKPFEVLPWQAFVVGSLFGWLGADGFRRFRTGYVETAKGSGKSPLAAGIGLYGLTSDGEARAEIYAAATKKDQAQILFRDAVAMVDQSPLLAERLEKSGAPGREFNLAHLRSGSFFRTVAADDGQSGPRPHIALLDEIHEHKSGMVVNMMRAGTKNRTQALIFMITNSGTNKQSVCWEYHEYGAKVSAAGAAGAMPGDPYYDDSFFAFICSVDEADDPFQDERCWAKANPSLEHGIPGMKYLREQVTEARGMPSKEATVRRLNFCQWVESASPWISGDVWLGARDEYAAEQLRGRRCYGGLDLSSTQDLTALVLLFEPDDSDPHWRLLPYFWLPEDGLAEKADRDRVPYTTWQDHGWLQTTPGRAISKLFVLHQLVEVADKFDLQGIAYDRWRIEDLKQMIADEGLVLPEFHAFGQGYKDMGPALDEFERLLIGGALRHNGNPVMTWCAANAVTAQDPAGNRKIAKDKATGRVDGIVAGVMAAGRSIAPPPEAEPEAGIILL</sequence>
<evidence type="ECO:0000313" key="4">
    <source>
        <dbReference type="Proteomes" id="UP000243488"/>
    </source>
</evidence>
<dbReference type="InterPro" id="IPR046462">
    <property type="entry name" value="TerL_nuclease"/>
</dbReference>
<organism evidence="3 4">
    <name type="scientific">Halopseudomonas phragmitis</name>
    <dbReference type="NCBI Taxonomy" id="1931241"/>
    <lineage>
        <taxon>Bacteria</taxon>
        <taxon>Pseudomonadati</taxon>
        <taxon>Pseudomonadota</taxon>
        <taxon>Gammaproteobacteria</taxon>
        <taxon>Pseudomonadales</taxon>
        <taxon>Pseudomonadaceae</taxon>
        <taxon>Halopseudomonas</taxon>
    </lineage>
</organism>
<dbReference type="AlphaFoldDB" id="A0A1V0B9U9"/>
<dbReference type="InterPro" id="IPR005021">
    <property type="entry name" value="Terminase_largesu-like"/>
</dbReference>